<dbReference type="PANTHER" id="PTHR46013:SF4">
    <property type="entry name" value="B-CELL RECEPTOR CD22-RELATED"/>
    <property type="match status" value="1"/>
</dbReference>
<feature type="domain" description="Ig-like" evidence="2">
    <location>
        <begin position="209"/>
        <end position="293"/>
    </location>
</feature>
<evidence type="ECO:0000313" key="3">
    <source>
        <dbReference type="Ensembl" id="ENSHHUP00000057275.1"/>
    </source>
</evidence>
<dbReference type="SMART" id="SM00408">
    <property type="entry name" value="IGc2"/>
    <property type="match status" value="2"/>
</dbReference>
<evidence type="ECO:0000259" key="2">
    <source>
        <dbReference type="PROSITE" id="PS50835"/>
    </source>
</evidence>
<feature type="chain" id="PRO_5021455815" description="Ig-like domain-containing protein" evidence="1">
    <location>
        <begin position="20"/>
        <end position="358"/>
    </location>
</feature>
<dbReference type="InterPro" id="IPR007110">
    <property type="entry name" value="Ig-like_dom"/>
</dbReference>
<dbReference type="InterPro" id="IPR036179">
    <property type="entry name" value="Ig-like_dom_sf"/>
</dbReference>
<dbReference type="SUPFAM" id="SSF48726">
    <property type="entry name" value="Immunoglobulin"/>
    <property type="match status" value="3"/>
</dbReference>
<dbReference type="Proteomes" id="UP000314982">
    <property type="component" value="Unassembled WGS sequence"/>
</dbReference>
<sequence length="358" mass="38736">MLFYMSIFVSQCCCVGVLCSDWAVRVPSAPLCAVAGSSVVLPCSYNYPQPYRVLSEMWCRDQSRCITPRYVYHSQGIFPEPASQGRVEYLGKEGTRNCSLRISDLRRSDSGTYVFYFITNHPVEKPPAQPGVTLEVAVSLSPAGDVVEGSSVTLSCCSTAHTPAESYTWYKTGGCTACDKGQTMTITNVSTTDSGNYYLFYLSLLSDAPKNTSVSVNPFGEVVMGSSVTLSCSSDANPAVERYTWLQRTRSQDSLRGSGQSYSITNISSEGSGQYCCVAMNKHGSQSSTVTMTVGKGKLSQHHVNKVTVLQRPPSSSRYHNTTSRMTITNETLKLAGTVLTLLGDVVPSLLPHSGTVV</sequence>
<dbReference type="InterPro" id="IPR003598">
    <property type="entry name" value="Ig_sub2"/>
</dbReference>
<feature type="signal peptide" evidence="1">
    <location>
        <begin position="1"/>
        <end position="19"/>
    </location>
</feature>
<dbReference type="SMART" id="SM00409">
    <property type="entry name" value="IG"/>
    <property type="match status" value="3"/>
</dbReference>
<proteinExistence type="predicted"/>
<accession>A0A4W5P6V1</accession>
<dbReference type="Pfam" id="PF13927">
    <property type="entry name" value="Ig_3"/>
    <property type="match status" value="1"/>
</dbReference>
<dbReference type="STRING" id="62062.ENSHHUP00000057275"/>
<dbReference type="PANTHER" id="PTHR46013">
    <property type="entry name" value="VASCULAR CELL ADHESION MOLECULE 1"/>
    <property type="match status" value="1"/>
</dbReference>
<dbReference type="Ensembl" id="ENSHHUT00000059240.1">
    <property type="protein sequence ID" value="ENSHHUP00000057275.1"/>
    <property type="gene ID" value="ENSHHUG00000034157.1"/>
</dbReference>
<keyword evidence="4" id="KW-1185">Reference proteome</keyword>
<protein>
    <recommendedName>
        <fullName evidence="2">Ig-like domain-containing protein</fullName>
    </recommendedName>
</protein>
<dbReference type="InterPro" id="IPR013106">
    <property type="entry name" value="Ig_V-set"/>
</dbReference>
<organism evidence="3 4">
    <name type="scientific">Hucho hucho</name>
    <name type="common">huchen</name>
    <dbReference type="NCBI Taxonomy" id="62062"/>
    <lineage>
        <taxon>Eukaryota</taxon>
        <taxon>Metazoa</taxon>
        <taxon>Chordata</taxon>
        <taxon>Craniata</taxon>
        <taxon>Vertebrata</taxon>
        <taxon>Euteleostomi</taxon>
        <taxon>Actinopterygii</taxon>
        <taxon>Neopterygii</taxon>
        <taxon>Teleostei</taxon>
        <taxon>Protacanthopterygii</taxon>
        <taxon>Salmoniformes</taxon>
        <taxon>Salmonidae</taxon>
        <taxon>Salmoninae</taxon>
        <taxon>Hucho</taxon>
    </lineage>
</organism>
<evidence type="ECO:0000313" key="4">
    <source>
        <dbReference type="Proteomes" id="UP000314982"/>
    </source>
</evidence>
<dbReference type="Gene3D" id="2.60.40.10">
    <property type="entry name" value="Immunoglobulins"/>
    <property type="match status" value="3"/>
</dbReference>
<reference evidence="4" key="1">
    <citation type="submission" date="2018-06" db="EMBL/GenBank/DDBJ databases">
        <title>Genome assembly of Danube salmon.</title>
        <authorList>
            <person name="Macqueen D.J."/>
            <person name="Gundappa M.K."/>
        </authorList>
    </citation>
    <scope>NUCLEOTIDE SEQUENCE [LARGE SCALE GENOMIC DNA]</scope>
</reference>
<dbReference type="AlphaFoldDB" id="A0A4W5P6V1"/>
<reference evidence="3" key="3">
    <citation type="submission" date="2025-09" db="UniProtKB">
        <authorList>
            <consortium name="Ensembl"/>
        </authorList>
    </citation>
    <scope>IDENTIFICATION</scope>
</reference>
<dbReference type="GeneTree" id="ENSGT01010000222294"/>
<feature type="domain" description="Ig-like" evidence="2">
    <location>
        <begin position="130"/>
        <end position="197"/>
    </location>
</feature>
<dbReference type="InterPro" id="IPR013783">
    <property type="entry name" value="Ig-like_fold"/>
</dbReference>
<dbReference type="InterPro" id="IPR003599">
    <property type="entry name" value="Ig_sub"/>
</dbReference>
<dbReference type="PROSITE" id="PS50835">
    <property type="entry name" value="IG_LIKE"/>
    <property type="match status" value="2"/>
</dbReference>
<evidence type="ECO:0000256" key="1">
    <source>
        <dbReference type="SAM" id="SignalP"/>
    </source>
</evidence>
<dbReference type="Pfam" id="PF13895">
    <property type="entry name" value="Ig_2"/>
    <property type="match status" value="1"/>
</dbReference>
<name>A0A4W5P6V1_9TELE</name>
<reference evidence="3" key="2">
    <citation type="submission" date="2025-08" db="UniProtKB">
        <authorList>
            <consortium name="Ensembl"/>
        </authorList>
    </citation>
    <scope>IDENTIFICATION</scope>
</reference>
<keyword evidence="1" id="KW-0732">Signal</keyword>
<dbReference type="Pfam" id="PF07686">
    <property type="entry name" value="V-set"/>
    <property type="match status" value="1"/>
</dbReference>